<evidence type="ECO:0000256" key="1">
    <source>
        <dbReference type="SAM" id="Coils"/>
    </source>
</evidence>
<accession>A0A6J8CN40</accession>
<protein>
    <submittedName>
        <fullName evidence="3">Uncharacterized protein</fullName>
    </submittedName>
</protein>
<evidence type="ECO:0000313" key="3">
    <source>
        <dbReference type="EMBL" id="CAC5397395.1"/>
    </source>
</evidence>
<keyword evidence="1" id="KW-0175">Coiled coil</keyword>
<feature type="region of interest" description="Disordered" evidence="2">
    <location>
        <begin position="61"/>
        <end position="101"/>
    </location>
</feature>
<name>A0A6J8CN40_MYTCO</name>
<sequence>MPKTTTTRDTNSRKLNGEEYYECKLCCEAKKSSLLALKRCAQSNTHTQQLLEEETELLKEHWGGQGTTLPNEESTPQATTKPIPKPRKSKMKQQNLEDPTLPKLSELRAREINVKKVEEQLKIKKISLNEIRNEKLLLESRCQQLEARNFELEQTVKLLNKGLNLTAT</sequence>
<dbReference type="EMBL" id="CACVKT020005675">
    <property type="protein sequence ID" value="CAC5397395.1"/>
    <property type="molecule type" value="Genomic_DNA"/>
</dbReference>
<feature type="compositionally biased region" description="Polar residues" evidence="2">
    <location>
        <begin position="67"/>
        <end position="80"/>
    </location>
</feature>
<keyword evidence="4" id="KW-1185">Reference proteome</keyword>
<dbReference type="Proteomes" id="UP000507470">
    <property type="component" value="Unassembled WGS sequence"/>
</dbReference>
<organism evidence="3 4">
    <name type="scientific">Mytilus coruscus</name>
    <name type="common">Sea mussel</name>
    <dbReference type="NCBI Taxonomy" id="42192"/>
    <lineage>
        <taxon>Eukaryota</taxon>
        <taxon>Metazoa</taxon>
        <taxon>Spiralia</taxon>
        <taxon>Lophotrochozoa</taxon>
        <taxon>Mollusca</taxon>
        <taxon>Bivalvia</taxon>
        <taxon>Autobranchia</taxon>
        <taxon>Pteriomorphia</taxon>
        <taxon>Mytilida</taxon>
        <taxon>Mytiloidea</taxon>
        <taxon>Mytilidae</taxon>
        <taxon>Mytilinae</taxon>
        <taxon>Mytilus</taxon>
    </lineage>
</organism>
<reference evidence="3 4" key="1">
    <citation type="submission" date="2020-06" db="EMBL/GenBank/DDBJ databases">
        <authorList>
            <person name="Li R."/>
            <person name="Bekaert M."/>
        </authorList>
    </citation>
    <scope>NUCLEOTIDE SEQUENCE [LARGE SCALE GENOMIC DNA]</scope>
    <source>
        <strain evidence="4">wild</strain>
    </source>
</reference>
<feature type="coiled-coil region" evidence="1">
    <location>
        <begin position="114"/>
        <end position="162"/>
    </location>
</feature>
<evidence type="ECO:0000256" key="2">
    <source>
        <dbReference type="SAM" id="MobiDB-lite"/>
    </source>
</evidence>
<evidence type="ECO:0000313" key="4">
    <source>
        <dbReference type="Proteomes" id="UP000507470"/>
    </source>
</evidence>
<dbReference type="AlphaFoldDB" id="A0A6J8CN40"/>
<gene>
    <name evidence="3" type="ORF">MCOR_31830</name>
</gene>
<proteinExistence type="predicted"/>